<dbReference type="InterPro" id="IPR027417">
    <property type="entry name" value="P-loop_NTPase"/>
</dbReference>
<dbReference type="SUPFAM" id="SSF52540">
    <property type="entry name" value="P-loop containing nucleoside triphosphate hydrolases"/>
    <property type="match status" value="1"/>
</dbReference>
<name>A0ABM7X0W5_9BACT</name>
<evidence type="ECO:0000256" key="2">
    <source>
        <dbReference type="ARBA" id="ARBA00022840"/>
    </source>
</evidence>
<keyword evidence="5" id="KW-1185">Reference proteome</keyword>
<evidence type="ECO:0000256" key="1">
    <source>
        <dbReference type="ARBA" id="ARBA00022741"/>
    </source>
</evidence>
<dbReference type="SMART" id="SM00382">
    <property type="entry name" value="AAA"/>
    <property type="match status" value="1"/>
</dbReference>
<dbReference type="PROSITE" id="PS50893">
    <property type="entry name" value="ABC_TRANSPORTER_2"/>
    <property type="match status" value="1"/>
</dbReference>
<dbReference type="PROSITE" id="PS00211">
    <property type="entry name" value="ABC_TRANSPORTER_1"/>
    <property type="match status" value="1"/>
</dbReference>
<evidence type="ECO:0000313" key="4">
    <source>
        <dbReference type="EMBL" id="BDG05428.1"/>
    </source>
</evidence>
<dbReference type="PANTHER" id="PTHR43582">
    <property type="entry name" value="LINEARMYCIN RESISTANCE ATP-BINDING PROTEIN LNRL"/>
    <property type="match status" value="1"/>
</dbReference>
<dbReference type="EMBL" id="AP025591">
    <property type="protein sequence ID" value="BDG05428.1"/>
    <property type="molecule type" value="Genomic_DNA"/>
</dbReference>
<keyword evidence="2 4" id="KW-0067">ATP-binding</keyword>
<keyword evidence="1" id="KW-0547">Nucleotide-binding</keyword>
<dbReference type="Gene3D" id="3.40.50.300">
    <property type="entry name" value="P-loop containing nucleotide triphosphate hydrolases"/>
    <property type="match status" value="1"/>
</dbReference>
<feature type="domain" description="ABC transporter" evidence="3">
    <location>
        <begin position="2"/>
        <end position="230"/>
    </location>
</feature>
<gene>
    <name evidence="4" type="ORF">AMOR_44240</name>
</gene>
<dbReference type="Proteomes" id="UP001162891">
    <property type="component" value="Chromosome"/>
</dbReference>
<sequence length="281" mass="29883">MLALDAVHKRYGRTVALDGLSLSVAPGEILGLLGPNGAGKTTAVHLAVGLLAPDAGRVTVEGRDPRDPAVRRAIGLAPQALAIYEALTAEENLRFFGEMYGLSGPALGAAVDAALALAALGDRRRDRAATFSGGMKRRLNLAAALVHGPRLLLLDEPTVGVDPQSRNAILERIAELRRSGLTVVYTTHYMEEAARLCDRVAILDRGRVLALGTVPELLRTHGGDPVLVARTGGETLRIPTRDPAGELARLAAARPIEDFHVERADLEAVFLSLTGRRLRDV</sequence>
<evidence type="ECO:0000259" key="3">
    <source>
        <dbReference type="PROSITE" id="PS50893"/>
    </source>
</evidence>
<dbReference type="GO" id="GO:0005524">
    <property type="term" value="F:ATP binding"/>
    <property type="evidence" value="ECO:0007669"/>
    <property type="project" value="UniProtKB-KW"/>
</dbReference>
<dbReference type="CDD" id="cd03230">
    <property type="entry name" value="ABC_DR_subfamily_A"/>
    <property type="match status" value="1"/>
</dbReference>
<organism evidence="4 5">
    <name type="scientific">Anaeromyxobacter oryzae</name>
    <dbReference type="NCBI Taxonomy" id="2918170"/>
    <lineage>
        <taxon>Bacteria</taxon>
        <taxon>Pseudomonadati</taxon>
        <taxon>Myxococcota</taxon>
        <taxon>Myxococcia</taxon>
        <taxon>Myxococcales</taxon>
        <taxon>Cystobacterineae</taxon>
        <taxon>Anaeromyxobacteraceae</taxon>
        <taxon>Anaeromyxobacter</taxon>
    </lineage>
</organism>
<dbReference type="InterPro" id="IPR017871">
    <property type="entry name" value="ABC_transporter-like_CS"/>
</dbReference>
<proteinExistence type="predicted"/>
<evidence type="ECO:0000313" key="5">
    <source>
        <dbReference type="Proteomes" id="UP001162891"/>
    </source>
</evidence>
<dbReference type="InterPro" id="IPR003593">
    <property type="entry name" value="AAA+_ATPase"/>
</dbReference>
<protein>
    <submittedName>
        <fullName evidence="4">ABC transporter ATP-binding protein</fullName>
    </submittedName>
</protein>
<accession>A0ABM7X0W5</accession>
<dbReference type="Pfam" id="PF00005">
    <property type="entry name" value="ABC_tran"/>
    <property type="match status" value="1"/>
</dbReference>
<reference evidence="5" key="1">
    <citation type="journal article" date="2022" name="Int. J. Syst. Evol. Microbiol.">
        <title>Anaeromyxobacter oryzae sp. nov., Anaeromyxobacter diazotrophicus sp. nov. and Anaeromyxobacter paludicola sp. nov., isolated from paddy soils.</title>
        <authorList>
            <person name="Itoh H."/>
            <person name="Xu Z."/>
            <person name="Mise K."/>
            <person name="Masuda Y."/>
            <person name="Ushijima N."/>
            <person name="Hayakawa C."/>
            <person name="Shiratori Y."/>
            <person name="Senoo K."/>
        </authorList>
    </citation>
    <scope>NUCLEOTIDE SEQUENCE [LARGE SCALE GENOMIC DNA]</scope>
    <source>
        <strain evidence="5">Red232</strain>
    </source>
</reference>
<dbReference type="RefSeq" id="WP_248354257.1">
    <property type="nucleotide sequence ID" value="NZ_AP025591.1"/>
</dbReference>
<dbReference type="InterPro" id="IPR003439">
    <property type="entry name" value="ABC_transporter-like_ATP-bd"/>
</dbReference>
<dbReference type="PANTHER" id="PTHR43582:SF2">
    <property type="entry name" value="LINEARMYCIN RESISTANCE ATP-BINDING PROTEIN LNRL"/>
    <property type="match status" value="1"/>
</dbReference>